<keyword evidence="3" id="KW-1185">Reference proteome</keyword>
<dbReference type="Pfam" id="PF14329">
    <property type="entry name" value="DUF4386"/>
    <property type="match status" value="1"/>
</dbReference>
<dbReference type="AlphaFoldDB" id="A0A931G4M0"/>
<protein>
    <submittedName>
        <fullName evidence="2">DUF4386 family protein</fullName>
    </submittedName>
</protein>
<comment type="caution">
    <text evidence="2">The sequence shown here is derived from an EMBL/GenBank/DDBJ whole genome shotgun (WGS) entry which is preliminary data.</text>
</comment>
<evidence type="ECO:0000313" key="2">
    <source>
        <dbReference type="EMBL" id="MBG0738565.1"/>
    </source>
</evidence>
<dbReference type="RefSeq" id="WP_196395563.1">
    <property type="nucleotide sequence ID" value="NZ_JADNYM010000004.1"/>
</dbReference>
<dbReference type="InterPro" id="IPR025495">
    <property type="entry name" value="DUF4386"/>
</dbReference>
<sequence>MFALGLLGYRSTLFRRWLSFLLMLGTVCFVVAALARFLAPSLADTSAAIFVLPEIICEVSPLAYRRLEWLTTSWSMAARTYLSLRVSTTAPRCG</sequence>
<keyword evidence="1" id="KW-0472">Membrane</keyword>
<gene>
    <name evidence="2" type="ORF">IV500_03900</name>
</gene>
<reference evidence="2 3" key="1">
    <citation type="submission" date="2020-11" db="EMBL/GenBank/DDBJ databases">
        <title>Arthrobacter antarcticus sp. nov., isolated from Antarctic Soil.</title>
        <authorList>
            <person name="Li J."/>
        </authorList>
    </citation>
    <scope>NUCLEOTIDE SEQUENCE [LARGE SCALE GENOMIC DNA]</scope>
    <source>
        <strain evidence="2 3">Z1-20</strain>
    </source>
</reference>
<name>A0A931G4M0_9MICC</name>
<keyword evidence="1" id="KW-0812">Transmembrane</keyword>
<evidence type="ECO:0000256" key="1">
    <source>
        <dbReference type="SAM" id="Phobius"/>
    </source>
</evidence>
<proteinExistence type="predicted"/>
<dbReference type="EMBL" id="JADNYM010000004">
    <property type="protein sequence ID" value="MBG0738565.1"/>
    <property type="molecule type" value="Genomic_DNA"/>
</dbReference>
<organism evidence="2 3">
    <name type="scientific">Arthrobacter terrae</name>
    <dbReference type="NCBI Taxonomy" id="2935737"/>
    <lineage>
        <taxon>Bacteria</taxon>
        <taxon>Bacillati</taxon>
        <taxon>Actinomycetota</taxon>
        <taxon>Actinomycetes</taxon>
        <taxon>Micrococcales</taxon>
        <taxon>Micrococcaceae</taxon>
        <taxon>Arthrobacter</taxon>
    </lineage>
</organism>
<evidence type="ECO:0000313" key="3">
    <source>
        <dbReference type="Proteomes" id="UP000655366"/>
    </source>
</evidence>
<dbReference type="Proteomes" id="UP000655366">
    <property type="component" value="Unassembled WGS sequence"/>
</dbReference>
<feature type="transmembrane region" description="Helical" evidence="1">
    <location>
        <begin position="20"/>
        <end position="39"/>
    </location>
</feature>
<accession>A0A931G4M0</accession>
<keyword evidence="1" id="KW-1133">Transmembrane helix</keyword>